<dbReference type="Pfam" id="PF00651">
    <property type="entry name" value="BTB"/>
    <property type="match status" value="1"/>
</dbReference>
<evidence type="ECO:0000313" key="2">
    <source>
        <dbReference type="Proteomes" id="UP000887578"/>
    </source>
</evidence>
<dbReference type="WBParaSite" id="PDA_v2.g16997.t1">
    <property type="protein sequence ID" value="PDA_v2.g16997.t1"/>
    <property type="gene ID" value="PDA_v2.g16997"/>
</dbReference>
<dbReference type="InterPro" id="IPR011333">
    <property type="entry name" value="SKP1/BTB/POZ_sf"/>
</dbReference>
<dbReference type="CDD" id="cd18186">
    <property type="entry name" value="BTB_POZ_ZBTB_KLHL-like"/>
    <property type="match status" value="1"/>
</dbReference>
<dbReference type="InterPro" id="IPR000210">
    <property type="entry name" value="BTB/POZ_dom"/>
</dbReference>
<sequence length="432" mass="51295">MQHERFKYFKSQNPEIGNFDVTFEIEGKKLFAHRFILMPVSEYLNAMLSDRWSNKNEIIKIESFTYDNFYQFLCFFYSGSCNVTNKNVFQLIDMGEFYGVSFFKDNCDRYFQSNIRIFTLENYEEMFEFSQKYSLSKMQIALKDFICSNFDEITKAEKLFSYEIPFMELLSSINYSNEKVFEAVYKWTDHQIVKQKDAEENENFNLLEAVKAELLLYFPKIYYMDKTQMEHGFLMNFILDKNFLLLPCQFKTLFVKPSHPTEDVRFKYVYDLAEKQALQKQKMSSDGENFNMVDSIKTDLSEVLKIVKFHKMKETFLMDFVVQKGIFISANEIKAIYKEKGFYAEECRFKSVYELAEKQSKMKQELSQNANFNLIDSIKADLAEIIPTVDFPRMTKKFLMNFVAAKGFLLDPTEFAKLLYFKGYDNVDFVSI</sequence>
<dbReference type="AlphaFoldDB" id="A0A914PM44"/>
<proteinExistence type="predicted"/>
<keyword evidence="2" id="KW-1185">Reference proteome</keyword>
<dbReference type="Gene3D" id="3.30.710.10">
    <property type="entry name" value="Potassium Channel Kv1.1, Chain A"/>
    <property type="match status" value="1"/>
</dbReference>
<dbReference type="InterPro" id="IPR011705">
    <property type="entry name" value="BACK"/>
</dbReference>
<evidence type="ECO:0000313" key="3">
    <source>
        <dbReference type="WBParaSite" id="PDA_v2.g16997.t1"/>
    </source>
</evidence>
<evidence type="ECO:0000259" key="1">
    <source>
        <dbReference type="PROSITE" id="PS50097"/>
    </source>
</evidence>
<feature type="domain" description="BTB" evidence="1">
    <location>
        <begin position="19"/>
        <end position="85"/>
    </location>
</feature>
<dbReference type="SMART" id="SM00225">
    <property type="entry name" value="BTB"/>
    <property type="match status" value="1"/>
</dbReference>
<dbReference type="Pfam" id="PF07707">
    <property type="entry name" value="BACK"/>
    <property type="match status" value="1"/>
</dbReference>
<dbReference type="SUPFAM" id="SSF54695">
    <property type="entry name" value="POZ domain"/>
    <property type="match status" value="1"/>
</dbReference>
<dbReference type="PROSITE" id="PS50097">
    <property type="entry name" value="BTB"/>
    <property type="match status" value="1"/>
</dbReference>
<organism evidence="2 3">
    <name type="scientific">Panagrolaimus davidi</name>
    <dbReference type="NCBI Taxonomy" id="227884"/>
    <lineage>
        <taxon>Eukaryota</taxon>
        <taxon>Metazoa</taxon>
        <taxon>Ecdysozoa</taxon>
        <taxon>Nematoda</taxon>
        <taxon>Chromadorea</taxon>
        <taxon>Rhabditida</taxon>
        <taxon>Tylenchina</taxon>
        <taxon>Panagrolaimomorpha</taxon>
        <taxon>Panagrolaimoidea</taxon>
        <taxon>Panagrolaimidae</taxon>
        <taxon>Panagrolaimus</taxon>
    </lineage>
</organism>
<dbReference type="Gene3D" id="1.25.40.420">
    <property type="match status" value="1"/>
</dbReference>
<dbReference type="Proteomes" id="UP000887578">
    <property type="component" value="Unplaced"/>
</dbReference>
<accession>A0A914PM44</accession>
<protein>
    <submittedName>
        <fullName evidence="3">BTB domain-containing protein</fullName>
    </submittedName>
</protein>
<reference evidence="3" key="1">
    <citation type="submission" date="2022-11" db="UniProtKB">
        <authorList>
            <consortium name="WormBaseParasite"/>
        </authorList>
    </citation>
    <scope>IDENTIFICATION</scope>
</reference>
<name>A0A914PM44_9BILA</name>
<dbReference type="PANTHER" id="PTHR45632">
    <property type="entry name" value="LD33804P"/>
    <property type="match status" value="1"/>
</dbReference>